<evidence type="ECO:0000313" key="2">
    <source>
        <dbReference type="Proteomes" id="UP001501455"/>
    </source>
</evidence>
<dbReference type="RefSeq" id="WP_345575457.1">
    <property type="nucleotide sequence ID" value="NZ_BAAAXF010000019.1"/>
</dbReference>
<organism evidence="1 2">
    <name type="scientific">Streptomyces prasinosporus</name>
    <dbReference type="NCBI Taxonomy" id="68256"/>
    <lineage>
        <taxon>Bacteria</taxon>
        <taxon>Bacillati</taxon>
        <taxon>Actinomycetota</taxon>
        <taxon>Actinomycetes</taxon>
        <taxon>Kitasatosporales</taxon>
        <taxon>Streptomycetaceae</taxon>
        <taxon>Streptomyces</taxon>
        <taxon>Streptomyces albogriseolus group</taxon>
    </lineage>
</organism>
<proteinExistence type="predicted"/>
<name>A0ABP6TK82_9ACTN</name>
<dbReference type="Pfam" id="PF14435">
    <property type="entry name" value="SUKH-4"/>
    <property type="match status" value="1"/>
</dbReference>
<protein>
    <submittedName>
        <fullName evidence="1">Uncharacterized protein</fullName>
    </submittedName>
</protein>
<evidence type="ECO:0000313" key="1">
    <source>
        <dbReference type="EMBL" id="GAA3495636.1"/>
    </source>
</evidence>
<gene>
    <name evidence="1" type="ORF">GCM10019016_027360</name>
</gene>
<reference evidence="2" key="1">
    <citation type="journal article" date="2019" name="Int. J. Syst. Evol. Microbiol.">
        <title>The Global Catalogue of Microorganisms (GCM) 10K type strain sequencing project: providing services to taxonomists for standard genome sequencing and annotation.</title>
        <authorList>
            <consortium name="The Broad Institute Genomics Platform"/>
            <consortium name="The Broad Institute Genome Sequencing Center for Infectious Disease"/>
            <person name="Wu L."/>
            <person name="Ma J."/>
        </authorList>
    </citation>
    <scope>NUCLEOTIDE SEQUENCE [LARGE SCALE GENOMIC DNA]</scope>
    <source>
        <strain evidence="2">JCM 4816</strain>
    </source>
</reference>
<comment type="caution">
    <text evidence="1">The sequence shown here is derived from an EMBL/GenBank/DDBJ whole genome shotgun (WGS) entry which is preliminary data.</text>
</comment>
<accession>A0ABP6TK82</accession>
<keyword evidence="2" id="KW-1185">Reference proteome</keyword>
<dbReference type="Proteomes" id="UP001501455">
    <property type="component" value="Unassembled WGS sequence"/>
</dbReference>
<dbReference type="InterPro" id="IPR025851">
    <property type="entry name" value="SUKH-4"/>
</dbReference>
<dbReference type="EMBL" id="BAAAXF010000019">
    <property type="protein sequence ID" value="GAA3495636.1"/>
    <property type="molecule type" value="Genomic_DNA"/>
</dbReference>
<sequence>MDSSAIDRWDIPDGDKRALKEHKIPPITGLWISCRIQEDASPRLRFEGVRPLYEVCRTVSRDNPDTAYSCFGAEQGTGRVFMAHTVKPEPCVNTGTKFHPCRLVNSTVRTFADCLELAGKEYEELFGATSAEDVVDDTENYDDESLWAIYSKYLELIRDTDPKAFSEPNNYWRHTYWMTWQEFGFPPLRNGRQPF</sequence>